<accession>A0AAE1BRH3</accession>
<dbReference type="GO" id="GO:0015031">
    <property type="term" value="P:protein transport"/>
    <property type="evidence" value="ECO:0007669"/>
    <property type="project" value="UniProtKB-KW"/>
</dbReference>
<evidence type="ECO:0000256" key="5">
    <source>
        <dbReference type="ARBA" id="ARBA00022927"/>
    </source>
</evidence>
<dbReference type="PANTHER" id="PTHR15959">
    <property type="entry name" value="SYNTAXIN-18"/>
    <property type="match status" value="1"/>
</dbReference>
<feature type="domain" description="SNARE-complex protein Syntaxin-18 N-terminal" evidence="11">
    <location>
        <begin position="21"/>
        <end position="100"/>
    </location>
</feature>
<feature type="region of interest" description="Disordered" evidence="9">
    <location>
        <begin position="163"/>
        <end position="271"/>
    </location>
</feature>
<evidence type="ECO:0000256" key="7">
    <source>
        <dbReference type="ARBA" id="ARBA00023054"/>
    </source>
</evidence>
<keyword evidence="5" id="KW-0653">Protein transport</keyword>
<evidence type="ECO:0000256" key="1">
    <source>
        <dbReference type="ARBA" id="ARBA00004211"/>
    </source>
</evidence>
<dbReference type="Gene3D" id="1.20.5.110">
    <property type="match status" value="1"/>
</dbReference>
<evidence type="ECO:0000256" key="10">
    <source>
        <dbReference type="SAM" id="Phobius"/>
    </source>
</evidence>
<gene>
    <name evidence="12" type="ORF">Pcinc_038227</name>
</gene>
<evidence type="ECO:0000313" key="13">
    <source>
        <dbReference type="Proteomes" id="UP001286313"/>
    </source>
</evidence>
<dbReference type="Proteomes" id="UP001286313">
    <property type="component" value="Unassembled WGS sequence"/>
</dbReference>
<dbReference type="GO" id="GO:0005783">
    <property type="term" value="C:endoplasmic reticulum"/>
    <property type="evidence" value="ECO:0007669"/>
    <property type="project" value="TreeGrafter"/>
</dbReference>
<reference evidence="12" key="1">
    <citation type="submission" date="2023-10" db="EMBL/GenBank/DDBJ databases">
        <title>Genome assemblies of two species of porcelain crab, Petrolisthes cinctipes and Petrolisthes manimaculis (Anomura: Porcellanidae).</title>
        <authorList>
            <person name="Angst P."/>
        </authorList>
    </citation>
    <scope>NUCLEOTIDE SEQUENCE</scope>
    <source>
        <strain evidence="12">PB745_01</strain>
        <tissue evidence="12">Gill</tissue>
    </source>
</reference>
<evidence type="ECO:0000256" key="8">
    <source>
        <dbReference type="ARBA" id="ARBA00023136"/>
    </source>
</evidence>
<dbReference type="GO" id="GO:0006890">
    <property type="term" value="P:retrograde vesicle-mediated transport, Golgi to endoplasmic reticulum"/>
    <property type="evidence" value="ECO:0007669"/>
    <property type="project" value="TreeGrafter"/>
</dbReference>
<proteinExistence type="inferred from homology"/>
<evidence type="ECO:0000256" key="4">
    <source>
        <dbReference type="ARBA" id="ARBA00022692"/>
    </source>
</evidence>
<evidence type="ECO:0000313" key="12">
    <source>
        <dbReference type="EMBL" id="KAK3855365.1"/>
    </source>
</evidence>
<evidence type="ECO:0000256" key="6">
    <source>
        <dbReference type="ARBA" id="ARBA00022989"/>
    </source>
</evidence>
<comment type="subcellular location">
    <subcellularLocation>
        <location evidence="1">Membrane</location>
        <topology evidence="1">Single-pass type IV membrane protein</topology>
    </subcellularLocation>
</comment>
<organism evidence="12 13">
    <name type="scientific">Petrolisthes cinctipes</name>
    <name type="common">Flat porcelain crab</name>
    <dbReference type="NCBI Taxonomy" id="88211"/>
    <lineage>
        <taxon>Eukaryota</taxon>
        <taxon>Metazoa</taxon>
        <taxon>Ecdysozoa</taxon>
        <taxon>Arthropoda</taxon>
        <taxon>Crustacea</taxon>
        <taxon>Multicrustacea</taxon>
        <taxon>Malacostraca</taxon>
        <taxon>Eumalacostraca</taxon>
        <taxon>Eucarida</taxon>
        <taxon>Decapoda</taxon>
        <taxon>Pleocyemata</taxon>
        <taxon>Anomura</taxon>
        <taxon>Galatheoidea</taxon>
        <taxon>Porcellanidae</taxon>
        <taxon>Petrolisthes</taxon>
    </lineage>
</organism>
<dbReference type="AlphaFoldDB" id="A0AAE1BRH3"/>
<feature type="compositionally biased region" description="Polar residues" evidence="9">
    <location>
        <begin position="206"/>
        <end position="255"/>
    </location>
</feature>
<keyword evidence="8 10" id="KW-0472">Membrane</keyword>
<keyword evidence="4 10" id="KW-0812">Transmembrane</keyword>
<keyword evidence="3" id="KW-0813">Transport</keyword>
<name>A0AAE1BRH3_PETCI</name>
<feature type="compositionally biased region" description="Polar residues" evidence="9">
    <location>
        <begin position="187"/>
        <end position="198"/>
    </location>
</feature>
<keyword evidence="13" id="KW-1185">Reference proteome</keyword>
<evidence type="ECO:0000259" key="11">
    <source>
        <dbReference type="Pfam" id="PF10496"/>
    </source>
</evidence>
<comment type="similarity">
    <text evidence="2">Belongs to the syntaxin family.</text>
</comment>
<protein>
    <recommendedName>
        <fullName evidence="11">SNARE-complex protein Syntaxin-18 N-terminal domain-containing protein</fullName>
    </recommendedName>
</protein>
<feature type="transmembrane region" description="Helical" evidence="10">
    <location>
        <begin position="362"/>
        <end position="383"/>
    </location>
</feature>
<keyword evidence="7" id="KW-0175">Coiled coil</keyword>
<dbReference type="GO" id="GO:0031201">
    <property type="term" value="C:SNARE complex"/>
    <property type="evidence" value="ECO:0007669"/>
    <property type="project" value="TreeGrafter"/>
</dbReference>
<evidence type="ECO:0000256" key="9">
    <source>
        <dbReference type="SAM" id="MobiDB-lite"/>
    </source>
</evidence>
<evidence type="ECO:0000256" key="3">
    <source>
        <dbReference type="ARBA" id="ARBA00022448"/>
    </source>
</evidence>
<evidence type="ECO:0000256" key="2">
    <source>
        <dbReference type="ARBA" id="ARBA00009063"/>
    </source>
</evidence>
<sequence length="385" mass="43975">MFSIKPIINLVKMTVGSDACSDLTPLFKSCVKTIRTRNKAIGVTLPQTKIFPSTPTPFSLFNSRAKDTMSNIVIIRSLLKDHKKKYLEDQEQSMSDDERRYMDKVVNSNLRIIEDNLRAPDSELVGDQPGSGDASEYKKVIMSILKINFQQVNNTFKQLKELRKKKQKEKDRLTRLQLPGDIKKRLSSVTKGPDTSPTLAELSKRGVSQDSQGTHSDSWNQSTESQGTDQTCSGQQIESSEGQNFDNTLEANNTSDNERESASSYLDDGMDSMLDEISGEERQMLEEENDHLYKELMSNREEVRQITRQVVELGHWQDVLTENVDLQAHQIEDIHETLIASTEHIREGNEQVREAMRKDAGFRVWILFFLIVLSCTILFLDWYNA</sequence>
<dbReference type="EMBL" id="JAWQEG010006249">
    <property type="protein sequence ID" value="KAK3855365.1"/>
    <property type="molecule type" value="Genomic_DNA"/>
</dbReference>
<dbReference type="InterPro" id="IPR019529">
    <property type="entry name" value="Syntaxin-18_N"/>
</dbReference>
<comment type="caution">
    <text evidence="12">The sequence shown here is derived from an EMBL/GenBank/DDBJ whole genome shotgun (WGS) entry which is preliminary data.</text>
</comment>
<dbReference type="PANTHER" id="PTHR15959:SF0">
    <property type="entry name" value="SYNTAXIN-18"/>
    <property type="match status" value="1"/>
</dbReference>
<keyword evidence="6 10" id="KW-1133">Transmembrane helix</keyword>
<dbReference type="Pfam" id="PF10496">
    <property type="entry name" value="Syntaxin-18_N"/>
    <property type="match status" value="1"/>
</dbReference>